<evidence type="ECO:0000313" key="4">
    <source>
        <dbReference type="EMBL" id="MCF4121677.1"/>
    </source>
</evidence>
<name>A0AA41QGC3_9MICO</name>
<keyword evidence="2" id="KW-0732">Signal</keyword>
<feature type="chain" id="PRO_5041212984" description="AMIN-like domain-containing protein" evidence="2">
    <location>
        <begin position="21"/>
        <end position="221"/>
    </location>
</feature>
<reference evidence="4" key="1">
    <citation type="submission" date="2022-01" db="EMBL/GenBank/DDBJ databases">
        <title>Antribacter sp. nov., isolated from Guizhou of China.</title>
        <authorList>
            <person name="Chengliang C."/>
            <person name="Ya Z."/>
        </authorList>
    </citation>
    <scope>NUCLEOTIDE SEQUENCE</scope>
    <source>
        <strain evidence="4">KLBMP 9083</strain>
    </source>
</reference>
<protein>
    <recommendedName>
        <fullName evidence="3">AMIN-like domain-containing protein</fullName>
    </recommendedName>
</protein>
<dbReference type="RefSeq" id="WP_236089476.1">
    <property type="nucleotide sequence ID" value="NZ_JAKGSG010000034.1"/>
</dbReference>
<keyword evidence="5" id="KW-1185">Reference proteome</keyword>
<feature type="signal peptide" evidence="2">
    <location>
        <begin position="1"/>
        <end position="20"/>
    </location>
</feature>
<dbReference type="PROSITE" id="PS51257">
    <property type="entry name" value="PROKAR_LIPOPROTEIN"/>
    <property type="match status" value="1"/>
</dbReference>
<dbReference type="EMBL" id="JAKGSG010000034">
    <property type="protein sequence ID" value="MCF4121677.1"/>
    <property type="molecule type" value="Genomic_DNA"/>
</dbReference>
<organism evidence="4 5">
    <name type="scientific">Antribacter soli</name>
    <dbReference type="NCBI Taxonomy" id="2910976"/>
    <lineage>
        <taxon>Bacteria</taxon>
        <taxon>Bacillati</taxon>
        <taxon>Actinomycetota</taxon>
        <taxon>Actinomycetes</taxon>
        <taxon>Micrococcales</taxon>
        <taxon>Promicromonosporaceae</taxon>
        <taxon>Antribacter</taxon>
    </lineage>
</organism>
<feature type="compositionally biased region" description="Low complexity" evidence="1">
    <location>
        <begin position="32"/>
        <end position="61"/>
    </location>
</feature>
<feature type="domain" description="AMIN-like" evidence="3">
    <location>
        <begin position="93"/>
        <end position="220"/>
    </location>
</feature>
<evidence type="ECO:0000259" key="3">
    <source>
        <dbReference type="Pfam" id="PF24837"/>
    </source>
</evidence>
<evidence type="ECO:0000256" key="2">
    <source>
        <dbReference type="SAM" id="SignalP"/>
    </source>
</evidence>
<dbReference type="Proteomes" id="UP001165405">
    <property type="component" value="Unassembled WGS sequence"/>
</dbReference>
<dbReference type="AlphaFoldDB" id="A0AA41QGC3"/>
<comment type="caution">
    <text evidence="4">The sequence shown here is derived from an EMBL/GenBank/DDBJ whole genome shotgun (WGS) entry which is preliminary data.</text>
</comment>
<sequence length="221" mass="22903">MSISRTRATTLGILTAAVLALTGCTDGDDDATPTTGGTTTAATPTPSDTTTTASPSPIATDDGTDADDDAAAPPFPADTSTDTSEPSGTALLTVTDVRTGRHEGYDRVVFELGGTGEGVPGWRVEYVPEALDDGSGNAVEVDGDSILQVVISGTAMPLDSGVTEWPGDRLAPTDTEAVKEVVYRFVFEGYSTAFIGVDGDPRPFRAFLLEDPVRVVVDVRD</sequence>
<proteinExistence type="predicted"/>
<dbReference type="InterPro" id="IPR056303">
    <property type="entry name" value="AMIN-like"/>
</dbReference>
<evidence type="ECO:0000256" key="1">
    <source>
        <dbReference type="SAM" id="MobiDB-lite"/>
    </source>
</evidence>
<feature type="region of interest" description="Disordered" evidence="1">
    <location>
        <begin position="25"/>
        <end position="89"/>
    </location>
</feature>
<accession>A0AA41QGC3</accession>
<gene>
    <name evidence="4" type="ORF">L1785_11860</name>
</gene>
<dbReference type="Pfam" id="PF24837">
    <property type="entry name" value="AMIN-like"/>
    <property type="match status" value="1"/>
</dbReference>
<evidence type="ECO:0000313" key="5">
    <source>
        <dbReference type="Proteomes" id="UP001165405"/>
    </source>
</evidence>